<dbReference type="RefSeq" id="WP_225666839.1">
    <property type="nucleotide sequence ID" value="NZ_CP084377.1"/>
</dbReference>
<sequence length="77" mass="9386">MDKLQYCNFIATLRREREEVMIKVTDTKYDLATRDFDDEERKILEKIVQYQDWTANEMLKRAAYTAKKYRKEGLLDE</sequence>
<proteinExistence type="predicted"/>
<dbReference type="AlphaFoldDB" id="A0AAX3NCF6"/>
<evidence type="ECO:0000313" key="1">
    <source>
        <dbReference type="EMBL" id="WEA14099.1"/>
    </source>
</evidence>
<dbReference type="EMBL" id="CP118627">
    <property type="protein sequence ID" value="WEA14099.1"/>
    <property type="molecule type" value="Genomic_DNA"/>
</dbReference>
<protein>
    <submittedName>
        <fullName evidence="1">Uncharacterized protein</fullName>
    </submittedName>
</protein>
<gene>
    <name evidence="1" type="ORF">PWF74_01040</name>
</gene>
<reference evidence="1" key="1">
    <citation type="submission" date="2023-02" db="EMBL/GenBank/DDBJ databases">
        <title>Comparative genomics and fermentation flavor characterization of five lactic acid bacteria reveal flavor biosynthesis metabolic pathways in fermented muskmelon puree.</title>
        <authorList>
            <person name="Yuan L."/>
            <person name="Li M."/>
            <person name="Xu X."/>
            <person name="Lao F."/>
            <person name="Wu J."/>
        </authorList>
    </citation>
    <scope>NUCLEOTIDE SEQUENCE</scope>
    <source>
        <strain evidence="1">Pa-2</strain>
    </source>
</reference>
<evidence type="ECO:0000313" key="2">
    <source>
        <dbReference type="Proteomes" id="UP001217324"/>
    </source>
</evidence>
<name>A0AAX3NCF6_9LACT</name>
<organism evidence="1 2">
    <name type="scientific">Lactococcus garvieae</name>
    <dbReference type="NCBI Taxonomy" id="1363"/>
    <lineage>
        <taxon>Bacteria</taxon>
        <taxon>Bacillati</taxon>
        <taxon>Bacillota</taxon>
        <taxon>Bacilli</taxon>
        <taxon>Lactobacillales</taxon>
        <taxon>Streptococcaceae</taxon>
        <taxon>Lactococcus</taxon>
    </lineage>
</organism>
<dbReference type="Proteomes" id="UP001217324">
    <property type="component" value="Chromosome"/>
</dbReference>
<accession>A0AAX3NCF6</accession>